<keyword evidence="6" id="KW-1185">Reference proteome</keyword>
<dbReference type="PANTHER" id="PTHR43658:SF8">
    <property type="entry name" value="17-BETA-HYDROXYSTEROID DEHYDROGENASE 14-RELATED"/>
    <property type="match status" value="1"/>
</dbReference>
<dbReference type="OrthoDB" id="9794138at2"/>
<dbReference type="EMBL" id="CP014578">
    <property type="protein sequence ID" value="ANB72180.1"/>
    <property type="molecule type" value="Genomic_DNA"/>
</dbReference>
<dbReference type="PANTHER" id="PTHR43658">
    <property type="entry name" value="SHORT-CHAIN DEHYDROGENASE/REDUCTASE"/>
    <property type="match status" value="1"/>
</dbReference>
<dbReference type="SUPFAM" id="SSF51735">
    <property type="entry name" value="NAD(P)-binding Rossmann-fold domains"/>
    <property type="match status" value="1"/>
</dbReference>
<accession>A0A160FIS4</accession>
<dbReference type="Proteomes" id="UP000076852">
    <property type="component" value="Chromosome 1"/>
</dbReference>
<keyword evidence="2" id="KW-0560">Oxidoreductase</keyword>
<name>A0A160FIS4_9BURK</name>
<dbReference type="Pfam" id="PF00106">
    <property type="entry name" value="adh_short"/>
    <property type="match status" value="1"/>
</dbReference>
<evidence type="ECO:0000256" key="2">
    <source>
        <dbReference type="ARBA" id="ARBA00023002"/>
    </source>
</evidence>
<dbReference type="PRINTS" id="PR00081">
    <property type="entry name" value="GDHRDH"/>
</dbReference>
<proteinExistence type="inferred from homology"/>
<dbReference type="InterPro" id="IPR002347">
    <property type="entry name" value="SDR_fam"/>
</dbReference>
<dbReference type="PRINTS" id="PR00080">
    <property type="entry name" value="SDRFAMILY"/>
</dbReference>
<evidence type="ECO:0000313" key="5">
    <source>
        <dbReference type="EMBL" id="ANB72180.1"/>
    </source>
</evidence>
<dbReference type="Gene3D" id="3.40.50.720">
    <property type="entry name" value="NAD(P)-binding Rossmann-like Domain"/>
    <property type="match status" value="1"/>
</dbReference>
<dbReference type="SMART" id="SM00822">
    <property type="entry name" value="PKS_KR"/>
    <property type="match status" value="1"/>
</dbReference>
<comment type="similarity">
    <text evidence="1 3">Belongs to the short-chain dehydrogenases/reductases (SDR) family.</text>
</comment>
<evidence type="ECO:0000259" key="4">
    <source>
        <dbReference type="SMART" id="SM00822"/>
    </source>
</evidence>
<dbReference type="InterPro" id="IPR057326">
    <property type="entry name" value="KR_dom"/>
</dbReference>
<dbReference type="InterPro" id="IPR036291">
    <property type="entry name" value="NAD(P)-bd_dom_sf"/>
</dbReference>
<sequence>MNIEGNTFLVTGGASGLGGATVKLLAAAGANVLIADVNRDAGEHLATELGVQVRFFPTDVTSEADVQSAIASALELGGSLHGVIQCAGIVIPRKILDKDGAIHPLALFTKGIQVNLVGTFNVTRLAAKAMMQNTPSAEGERGVIINTASIAAFDGQIGQACYAASKAGVVGMTLPLARELARSGIRVMTIAPGVFETPMAADVSETVREAVARLVLFPNRLGRAPEFASLVEHILGNVMLNGEVIRIDGAVRMPAR</sequence>
<protein>
    <submittedName>
        <fullName evidence="5">3-hydroxy-2-methylbutyryl-CoA dehydrogenase</fullName>
    </submittedName>
</protein>
<evidence type="ECO:0000256" key="1">
    <source>
        <dbReference type="ARBA" id="ARBA00006484"/>
    </source>
</evidence>
<dbReference type="RefSeq" id="WP_063495618.1">
    <property type="nucleotide sequence ID" value="NZ_CP014578.1"/>
</dbReference>
<reference evidence="5 6" key="1">
    <citation type="journal article" date="2016" name="Gene">
        <title>PacBio SMRT assembly of a complex multi-replicon genome reveals chlorocatechol degradative operon in a region of genome plasticity.</title>
        <authorList>
            <person name="Ricker N."/>
            <person name="Shen S.Y."/>
            <person name="Goordial J."/>
            <person name="Jin S."/>
            <person name="Fulthorpe R.R."/>
        </authorList>
    </citation>
    <scope>NUCLEOTIDE SEQUENCE [LARGE SCALE GENOMIC DNA]</scope>
    <source>
        <strain evidence="5 6">OLGA172</strain>
    </source>
</reference>
<organism evidence="5 6">
    <name type="scientific">Paraburkholderia phytofirmans OLGA172</name>
    <dbReference type="NCBI Taxonomy" id="1417228"/>
    <lineage>
        <taxon>Bacteria</taxon>
        <taxon>Pseudomonadati</taxon>
        <taxon>Pseudomonadota</taxon>
        <taxon>Betaproteobacteria</taxon>
        <taxon>Burkholderiales</taxon>
        <taxon>Burkholderiaceae</taxon>
        <taxon>Paraburkholderia</taxon>
    </lineage>
</organism>
<evidence type="ECO:0000256" key="3">
    <source>
        <dbReference type="RuleBase" id="RU000363"/>
    </source>
</evidence>
<evidence type="ECO:0000313" key="6">
    <source>
        <dbReference type="Proteomes" id="UP000076852"/>
    </source>
</evidence>
<dbReference type="InterPro" id="IPR020904">
    <property type="entry name" value="Sc_DH/Rdtase_CS"/>
</dbReference>
<dbReference type="FunFam" id="3.40.50.720:FF:000215">
    <property type="entry name" value="3-hydroxyacyl-CoA dehydrogenase type-2"/>
    <property type="match status" value="1"/>
</dbReference>
<feature type="domain" description="Ketoreductase" evidence="4">
    <location>
        <begin position="6"/>
        <end position="193"/>
    </location>
</feature>
<gene>
    <name evidence="5" type="ORF">AYM40_07235</name>
</gene>
<dbReference type="GO" id="GO:0016491">
    <property type="term" value="F:oxidoreductase activity"/>
    <property type="evidence" value="ECO:0007669"/>
    <property type="project" value="UniProtKB-KW"/>
</dbReference>
<dbReference type="AlphaFoldDB" id="A0A160FIS4"/>
<dbReference type="STRING" id="1804984.AYM40_07235"/>
<dbReference type="KEGG" id="buz:AYM40_07235"/>
<dbReference type="PROSITE" id="PS00061">
    <property type="entry name" value="ADH_SHORT"/>
    <property type="match status" value="1"/>
</dbReference>